<dbReference type="EMBL" id="CP094358">
    <property type="protein sequence ID" value="UOB18191.1"/>
    <property type="molecule type" value="Genomic_DNA"/>
</dbReference>
<reference evidence="2" key="1">
    <citation type="submission" date="2022-03" db="EMBL/GenBank/DDBJ databases">
        <title>Description of Abyssus ytuae gen. nov., sp. nov., a novel member of the family Flavobacteriaceae isolated from the sediment of Mariana Trench.</title>
        <authorList>
            <person name="Zhang J."/>
            <person name="Xu X."/>
        </authorList>
    </citation>
    <scope>NUCLEOTIDE SEQUENCE</scope>
    <source>
        <strain evidence="2">MT3330</strain>
    </source>
</reference>
<dbReference type="RefSeq" id="WP_255844228.1">
    <property type="nucleotide sequence ID" value="NZ_CP094358.1"/>
</dbReference>
<evidence type="ECO:0000313" key="3">
    <source>
        <dbReference type="Proteomes" id="UP000831290"/>
    </source>
</evidence>
<feature type="domain" description="M23ase beta-sheet core" evidence="1">
    <location>
        <begin position="47"/>
        <end position="113"/>
    </location>
</feature>
<organism evidence="2 3">
    <name type="scientific">Abyssalbus ytuae</name>
    <dbReference type="NCBI Taxonomy" id="2926907"/>
    <lineage>
        <taxon>Bacteria</taxon>
        <taxon>Pseudomonadati</taxon>
        <taxon>Bacteroidota</taxon>
        <taxon>Flavobacteriia</taxon>
        <taxon>Flavobacteriales</taxon>
        <taxon>Flavobacteriaceae</taxon>
        <taxon>Abyssalbus</taxon>
    </lineage>
</organism>
<sequence length="561" mass="64807">MRFYLLFFLTVQFIHAQLKYPDDSFRPPLDVPIVLAGTFGELRSNHFHSGVDIKTQGHEGLTVHAIGDGYISRIKIQHYGFGKALYVTHPNGYISVYAHLQRFAPKIEEYIKKLQYQKESYEIQVYPESNILPLKKGEIIAYSGNTGGSAGPHLHFEIRNSADVPLNPLFFGMDVKDSQPPLIQDLFAYSMDDDSQVNQSNDIVQLNYTQQKDGTFLADKVYACGNIGFGIHSYDRQDLAYNKNGVYQVELYVNGELYFSYDFEKFSFGESRYINTLIDYEYYKSHHKRIQQCFVKPGNRLSVYDKNINNGILKIQEGLSYNVNIKVKDFEGNVSVINIPVEGKKQEILNKKEVMVTDDFLISGKDNIYKLGTTSVFFPENTFYENFYINLKEIEDTIVIHDDKTPVHKNYTLTFDANSYSAEERKQMFIASVDEDGDLDYETTRKRGNIFTTRTKTLGKFILAKDTVPPTILPLNFYDGQWLTNYRYLKVKIDDDLTGIDNYRATINGKWILTEYEYKDKTLTYDFNDLEFEGTKHDLKIIVTDNVGNTTTLYATIYRKI</sequence>
<dbReference type="PANTHER" id="PTHR21666">
    <property type="entry name" value="PEPTIDASE-RELATED"/>
    <property type="match status" value="1"/>
</dbReference>
<keyword evidence="3" id="KW-1185">Reference proteome</keyword>
<feature type="domain" description="M23ase beta-sheet core" evidence="1">
    <location>
        <begin position="134"/>
        <end position="168"/>
    </location>
</feature>
<dbReference type="InterPro" id="IPR050570">
    <property type="entry name" value="Cell_wall_metabolism_enzyme"/>
</dbReference>
<dbReference type="Proteomes" id="UP000831290">
    <property type="component" value="Chromosome"/>
</dbReference>
<evidence type="ECO:0000259" key="1">
    <source>
        <dbReference type="Pfam" id="PF01551"/>
    </source>
</evidence>
<dbReference type="InterPro" id="IPR011055">
    <property type="entry name" value="Dup_hybrid_motif"/>
</dbReference>
<dbReference type="GO" id="GO:0004222">
    <property type="term" value="F:metalloendopeptidase activity"/>
    <property type="evidence" value="ECO:0007669"/>
    <property type="project" value="TreeGrafter"/>
</dbReference>
<name>A0A9E7CTJ7_9FLAO</name>
<dbReference type="InterPro" id="IPR016047">
    <property type="entry name" value="M23ase_b-sheet_dom"/>
</dbReference>
<dbReference type="Pfam" id="PF01551">
    <property type="entry name" value="Peptidase_M23"/>
    <property type="match status" value="2"/>
</dbReference>
<dbReference type="AlphaFoldDB" id="A0A9E7CTJ7"/>
<dbReference type="SUPFAM" id="SSF51261">
    <property type="entry name" value="Duplicated hybrid motif"/>
    <property type="match status" value="1"/>
</dbReference>
<protein>
    <submittedName>
        <fullName evidence="2">M23 family metallopeptidase</fullName>
    </submittedName>
</protein>
<accession>A0A9E7CTJ7</accession>
<gene>
    <name evidence="2" type="ORF">MQE35_02570</name>
</gene>
<dbReference type="Gene3D" id="2.70.70.10">
    <property type="entry name" value="Glucose Permease (Domain IIA)"/>
    <property type="match status" value="1"/>
</dbReference>
<dbReference type="KEGG" id="fbm:MQE35_02570"/>
<evidence type="ECO:0000313" key="2">
    <source>
        <dbReference type="EMBL" id="UOB18191.1"/>
    </source>
</evidence>
<dbReference type="PANTHER" id="PTHR21666:SF270">
    <property type="entry name" value="MUREIN HYDROLASE ACTIVATOR ENVC"/>
    <property type="match status" value="1"/>
</dbReference>
<proteinExistence type="predicted"/>
<dbReference type="CDD" id="cd12797">
    <property type="entry name" value="M23_peptidase"/>
    <property type="match status" value="1"/>
</dbReference>